<keyword evidence="3" id="KW-1185">Reference proteome</keyword>
<name>A0ABR2IA19_9PEZI</name>
<evidence type="ECO:0000313" key="2">
    <source>
        <dbReference type="EMBL" id="KAK8859776.1"/>
    </source>
</evidence>
<gene>
    <name evidence="2" type="ORF">PGQ11_010510</name>
</gene>
<reference evidence="2 3" key="1">
    <citation type="journal article" date="2024" name="IMA Fungus">
        <title>Apiospora arundinis, a panoply of carbohydrate-active enzymes and secondary metabolites.</title>
        <authorList>
            <person name="Sorensen T."/>
            <person name="Petersen C."/>
            <person name="Muurmann A.T."/>
            <person name="Christiansen J.V."/>
            <person name="Brundto M.L."/>
            <person name="Overgaard C.K."/>
            <person name="Boysen A.T."/>
            <person name="Wollenberg R.D."/>
            <person name="Larsen T.O."/>
            <person name="Sorensen J.L."/>
            <person name="Nielsen K.L."/>
            <person name="Sondergaard T.E."/>
        </authorList>
    </citation>
    <scope>NUCLEOTIDE SEQUENCE [LARGE SCALE GENOMIC DNA]</scope>
    <source>
        <strain evidence="2 3">AAU 773</strain>
    </source>
</reference>
<evidence type="ECO:0000313" key="3">
    <source>
        <dbReference type="Proteomes" id="UP001390339"/>
    </source>
</evidence>
<organism evidence="2 3">
    <name type="scientific">Apiospora arundinis</name>
    <dbReference type="NCBI Taxonomy" id="335852"/>
    <lineage>
        <taxon>Eukaryota</taxon>
        <taxon>Fungi</taxon>
        <taxon>Dikarya</taxon>
        <taxon>Ascomycota</taxon>
        <taxon>Pezizomycotina</taxon>
        <taxon>Sordariomycetes</taxon>
        <taxon>Xylariomycetidae</taxon>
        <taxon>Amphisphaeriales</taxon>
        <taxon>Apiosporaceae</taxon>
        <taxon>Apiospora</taxon>
    </lineage>
</organism>
<dbReference type="Proteomes" id="UP001390339">
    <property type="component" value="Unassembled WGS sequence"/>
</dbReference>
<dbReference type="EMBL" id="JAPCWZ010000006">
    <property type="protein sequence ID" value="KAK8859776.1"/>
    <property type="molecule type" value="Genomic_DNA"/>
</dbReference>
<evidence type="ECO:0000256" key="1">
    <source>
        <dbReference type="SAM" id="MobiDB-lite"/>
    </source>
</evidence>
<sequence>MSRSPSFKWVRSDSLPVQRRHDSTVHFPTGYVPHVVSAYNLKWSKLREWLLEKRFRGVPELAEYLAKTLGYEEDQYCFHLPKALNHSDFKDIERLRDIKRTITNKKQDPPDPNPEDDDSD</sequence>
<feature type="region of interest" description="Disordered" evidence="1">
    <location>
        <begin position="101"/>
        <end position="120"/>
    </location>
</feature>
<proteinExistence type="predicted"/>
<protein>
    <submittedName>
        <fullName evidence="2">Uncharacterized protein</fullName>
    </submittedName>
</protein>
<comment type="caution">
    <text evidence="2">The sequence shown here is derived from an EMBL/GenBank/DDBJ whole genome shotgun (WGS) entry which is preliminary data.</text>
</comment>
<accession>A0ABR2IA19</accession>